<evidence type="ECO:0000313" key="2">
    <source>
        <dbReference type="Proteomes" id="UP000032142"/>
    </source>
</evidence>
<proteinExistence type="predicted"/>
<dbReference type="Proteomes" id="UP000032142">
    <property type="component" value="Unassembled WGS sequence"/>
</dbReference>
<gene>
    <name evidence="1" type="ORF">F383_28516</name>
</gene>
<sequence>MLGIKKSENQIWIGGKLKLSTGRPALIFHRPRFWIKLRAWGSSVKFITLSTIFGIL</sequence>
<keyword evidence="2" id="KW-1185">Reference proteome</keyword>
<evidence type="ECO:0000313" key="1">
    <source>
        <dbReference type="EMBL" id="KHG04491.1"/>
    </source>
</evidence>
<dbReference type="EMBL" id="JRRC01412506">
    <property type="protein sequence ID" value="KHG04491.1"/>
    <property type="molecule type" value="Genomic_DNA"/>
</dbReference>
<name>A0A0B0MZY3_GOSAR</name>
<accession>A0A0B0MZY3</accession>
<reference evidence="2" key="1">
    <citation type="submission" date="2014-09" db="EMBL/GenBank/DDBJ databases">
        <authorList>
            <person name="Mudge J."/>
            <person name="Ramaraj T."/>
            <person name="Lindquist I.E."/>
            <person name="Bharti A.K."/>
            <person name="Sundararajan A."/>
            <person name="Cameron C.T."/>
            <person name="Woodward J.E."/>
            <person name="May G.D."/>
            <person name="Brubaker C."/>
            <person name="Broadhvest J."/>
            <person name="Wilkins T.A."/>
        </authorList>
    </citation>
    <scope>NUCLEOTIDE SEQUENCE</scope>
    <source>
        <strain evidence="2">cv. AKA8401</strain>
    </source>
</reference>
<comment type="caution">
    <text evidence="1">The sequence shown here is derived from an EMBL/GenBank/DDBJ whole genome shotgun (WGS) entry which is preliminary data.</text>
</comment>
<organism evidence="1 2">
    <name type="scientific">Gossypium arboreum</name>
    <name type="common">Tree cotton</name>
    <name type="synonym">Gossypium nanking</name>
    <dbReference type="NCBI Taxonomy" id="29729"/>
    <lineage>
        <taxon>Eukaryota</taxon>
        <taxon>Viridiplantae</taxon>
        <taxon>Streptophyta</taxon>
        <taxon>Embryophyta</taxon>
        <taxon>Tracheophyta</taxon>
        <taxon>Spermatophyta</taxon>
        <taxon>Magnoliopsida</taxon>
        <taxon>eudicotyledons</taxon>
        <taxon>Gunneridae</taxon>
        <taxon>Pentapetalae</taxon>
        <taxon>rosids</taxon>
        <taxon>malvids</taxon>
        <taxon>Malvales</taxon>
        <taxon>Malvaceae</taxon>
        <taxon>Malvoideae</taxon>
        <taxon>Gossypium</taxon>
    </lineage>
</organism>
<dbReference type="AlphaFoldDB" id="A0A0B0MZY3"/>
<protein>
    <submittedName>
        <fullName evidence="1">Uncharacterized protein</fullName>
    </submittedName>
</protein>